<gene>
    <name evidence="2" type="ORF">HHK36_031186</name>
</gene>
<reference evidence="2 3" key="1">
    <citation type="submission" date="2020-04" db="EMBL/GenBank/DDBJ databases">
        <title>Plant Genome Project.</title>
        <authorList>
            <person name="Zhang R.-G."/>
        </authorList>
    </citation>
    <scope>NUCLEOTIDE SEQUENCE [LARGE SCALE GENOMIC DNA]</scope>
    <source>
        <strain evidence="2">YNK0</strain>
        <tissue evidence="2">Leaf</tissue>
    </source>
</reference>
<dbReference type="PANTHER" id="PTHR22814">
    <property type="entry name" value="COPPER TRANSPORT PROTEIN ATOX1-RELATED"/>
    <property type="match status" value="1"/>
</dbReference>
<protein>
    <submittedName>
        <fullName evidence="2">Uncharacterized protein</fullName>
    </submittedName>
</protein>
<organism evidence="2 3">
    <name type="scientific">Tetracentron sinense</name>
    <name type="common">Spur-leaf</name>
    <dbReference type="NCBI Taxonomy" id="13715"/>
    <lineage>
        <taxon>Eukaryota</taxon>
        <taxon>Viridiplantae</taxon>
        <taxon>Streptophyta</taxon>
        <taxon>Embryophyta</taxon>
        <taxon>Tracheophyta</taxon>
        <taxon>Spermatophyta</taxon>
        <taxon>Magnoliopsida</taxon>
        <taxon>Trochodendrales</taxon>
        <taxon>Trochodendraceae</taxon>
        <taxon>Tetracentron</taxon>
    </lineage>
</organism>
<evidence type="ECO:0000313" key="2">
    <source>
        <dbReference type="EMBL" id="KAF8377801.1"/>
    </source>
</evidence>
<dbReference type="AlphaFoldDB" id="A0A835D1G2"/>
<dbReference type="SUPFAM" id="SSF55008">
    <property type="entry name" value="HMA, heavy metal-associated domain"/>
    <property type="match status" value="1"/>
</dbReference>
<evidence type="ECO:0000256" key="1">
    <source>
        <dbReference type="ARBA" id="ARBA00022723"/>
    </source>
</evidence>
<dbReference type="PANTHER" id="PTHR22814:SF294">
    <property type="entry name" value="HEAVY METAL-ASSOCIATED ISOPRENYLATED PLANT PROTEIN 27"/>
    <property type="match status" value="1"/>
</dbReference>
<accession>A0A835D1G2</accession>
<name>A0A835D1G2_TETSI</name>
<evidence type="ECO:0000313" key="3">
    <source>
        <dbReference type="Proteomes" id="UP000655225"/>
    </source>
</evidence>
<dbReference type="EMBL" id="JABCRI010000024">
    <property type="protein sequence ID" value="KAF8377801.1"/>
    <property type="molecule type" value="Genomic_DNA"/>
</dbReference>
<sequence length="81" mass="9450">MGALDYVSDLLDRSNSWVTQVEVDAKQNKLTVIGYVDPNKVLKRVRHRTGKKAELWPYVPYDVVPHIYARACTIRRRYQGM</sequence>
<dbReference type="GO" id="GO:0046872">
    <property type="term" value="F:metal ion binding"/>
    <property type="evidence" value="ECO:0007669"/>
    <property type="project" value="UniProtKB-KW"/>
</dbReference>
<dbReference type="Gene3D" id="3.30.70.100">
    <property type="match status" value="1"/>
</dbReference>
<keyword evidence="3" id="KW-1185">Reference proteome</keyword>
<dbReference type="InterPro" id="IPR036163">
    <property type="entry name" value="HMA_dom_sf"/>
</dbReference>
<comment type="caution">
    <text evidence="2">The sequence shown here is derived from an EMBL/GenBank/DDBJ whole genome shotgun (WGS) entry which is preliminary data.</text>
</comment>
<keyword evidence="1" id="KW-0479">Metal-binding</keyword>
<proteinExistence type="predicted"/>
<dbReference type="Proteomes" id="UP000655225">
    <property type="component" value="Unassembled WGS sequence"/>
</dbReference>